<protein>
    <submittedName>
        <fullName evidence="3">Collagen-like protein</fullName>
    </submittedName>
</protein>
<evidence type="ECO:0000313" key="3">
    <source>
        <dbReference type="EMBL" id="AZG68454.1"/>
    </source>
</evidence>
<dbReference type="KEGG" id="mstr:EGN60_00475"/>
<keyword evidence="3" id="KW-0176">Collagen</keyword>
<dbReference type="PANTHER" id="PTHR24637">
    <property type="entry name" value="COLLAGEN"/>
    <property type="match status" value="1"/>
</dbReference>
<name>A0A3G8LG73_9MOLU</name>
<feature type="region of interest" description="Disordered" evidence="1">
    <location>
        <begin position="28"/>
        <end position="88"/>
    </location>
</feature>
<evidence type="ECO:0000313" key="4">
    <source>
        <dbReference type="Proteomes" id="UP000275883"/>
    </source>
</evidence>
<dbReference type="InterPro" id="IPR008160">
    <property type="entry name" value="Collagen"/>
</dbReference>
<feature type="signal peptide" evidence="2">
    <location>
        <begin position="1"/>
        <end position="20"/>
    </location>
</feature>
<evidence type="ECO:0000256" key="1">
    <source>
        <dbReference type="SAM" id="MobiDB-lite"/>
    </source>
</evidence>
<feature type="compositionally biased region" description="Basic and acidic residues" evidence="1">
    <location>
        <begin position="50"/>
        <end position="68"/>
    </location>
</feature>
<dbReference type="Pfam" id="PF01391">
    <property type="entry name" value="Collagen"/>
    <property type="match status" value="1"/>
</dbReference>
<feature type="compositionally biased region" description="Low complexity" evidence="1">
    <location>
        <begin position="40"/>
        <end position="49"/>
    </location>
</feature>
<keyword evidence="4" id="KW-1185">Reference proteome</keyword>
<evidence type="ECO:0000256" key="2">
    <source>
        <dbReference type="SAM" id="SignalP"/>
    </source>
</evidence>
<gene>
    <name evidence="3" type="ORF">EGN60_00475</name>
</gene>
<dbReference type="RefSeq" id="WP_124724149.1">
    <property type="nucleotide sequence ID" value="NZ_CP034044.1"/>
</dbReference>
<keyword evidence="2" id="KW-0732">Signal</keyword>
<dbReference type="AlphaFoldDB" id="A0A3G8LG73"/>
<sequence>MKKSLKIMLGLASVSPLVVAPLFALSCEQGPKGEKGDRGPAGPQGQPGAKGEKGDKGDKGETGDRGPAGERGPQGEPGKPGVATNAESASKVNQTVLFSSDFAKDTSTDNTTPAGELWTKLTSNQEIVFSSPIEKSDIVKLNFFASNKWNGNDEFRIYYLNQLDTSDLFINGYNDSEGITNYILVEAVRGGGLPNAINQIFRAKIEYTLKRGSIKINSIKAAFDSNKHGTNAYNAAIDFKTGQDFNKGEAFKGKLILTKISTNLVTPKAADSATTVEEDTTHSGA</sequence>
<reference evidence="3 4" key="1">
    <citation type="submission" date="2018-11" db="EMBL/GenBank/DDBJ databases">
        <title>Genome sequence of Mycoplasma struthionis sp. nov.</title>
        <authorList>
            <person name="Spergser J."/>
        </authorList>
    </citation>
    <scope>NUCLEOTIDE SEQUENCE [LARGE SCALE GENOMIC DNA]</scope>
    <source>
        <strain evidence="3 4">237IA</strain>
    </source>
</reference>
<dbReference type="EMBL" id="CP034044">
    <property type="protein sequence ID" value="AZG68454.1"/>
    <property type="molecule type" value="Genomic_DNA"/>
</dbReference>
<dbReference type="PROSITE" id="PS51257">
    <property type="entry name" value="PROKAR_LIPOPROTEIN"/>
    <property type="match status" value="1"/>
</dbReference>
<accession>A0A3G8LG73</accession>
<dbReference type="Gene3D" id="1.20.5.320">
    <property type="entry name" value="6-Phosphogluconate Dehydrogenase, domain 3"/>
    <property type="match status" value="1"/>
</dbReference>
<dbReference type="Proteomes" id="UP000275883">
    <property type="component" value="Chromosome"/>
</dbReference>
<feature type="chain" id="PRO_5018178766" evidence="2">
    <location>
        <begin position="21"/>
        <end position="285"/>
    </location>
</feature>
<proteinExistence type="predicted"/>
<organism evidence="3 4">
    <name type="scientific">Mycoplasma struthionis</name>
    <dbReference type="NCBI Taxonomy" id="538220"/>
    <lineage>
        <taxon>Bacteria</taxon>
        <taxon>Bacillati</taxon>
        <taxon>Mycoplasmatota</taxon>
        <taxon>Mollicutes</taxon>
        <taxon>Mycoplasmataceae</taxon>
        <taxon>Mycoplasma</taxon>
    </lineage>
</organism>